<protein>
    <submittedName>
        <fullName evidence="1">Uncharacterized protein</fullName>
    </submittedName>
</protein>
<sequence>MGAKLVARFDPDNLHDPIHVETLDGRFIGEADCIQAAGFNDTQAAREYNRKRNQYKKAVKKQLEAQRSMNAIEAANLLPDIDPPETPVSTVIEPMFKQAVGSDISPEERDELWERGWDKTLKNALRQ</sequence>
<dbReference type="Gene3D" id="6.10.250.2550">
    <property type="match status" value="1"/>
</dbReference>
<reference evidence="1 2" key="1">
    <citation type="submission" date="2019-11" db="EMBL/GenBank/DDBJ databases">
        <title>Comparative genomics of hydrocarbon-degrading Desulfosarcina strains.</title>
        <authorList>
            <person name="Watanabe M."/>
            <person name="Kojima H."/>
            <person name="Fukui M."/>
        </authorList>
    </citation>
    <scope>NUCLEOTIDE SEQUENCE [LARGE SCALE GENOMIC DNA]</scope>
    <source>
        <strain evidence="1 2">PP31</strain>
    </source>
</reference>
<evidence type="ECO:0000313" key="1">
    <source>
        <dbReference type="EMBL" id="BBO75199.1"/>
    </source>
</evidence>
<dbReference type="InterPro" id="IPR009004">
    <property type="entry name" value="Transposase_Mu_C"/>
</dbReference>
<dbReference type="AlphaFoldDB" id="A0A5K7Z4R9"/>
<name>A0A5K7Z4R9_9BACT</name>
<accession>A0A5K7Z4R9</accession>
<dbReference type="KEGG" id="dwd:DSCW_26160"/>
<dbReference type="EMBL" id="AP021875">
    <property type="protein sequence ID" value="BBO75199.1"/>
    <property type="molecule type" value="Genomic_DNA"/>
</dbReference>
<dbReference type="SUPFAM" id="SSF50610">
    <property type="entry name" value="mu transposase, C-terminal domain"/>
    <property type="match status" value="1"/>
</dbReference>
<evidence type="ECO:0000313" key="2">
    <source>
        <dbReference type="Proteomes" id="UP000427769"/>
    </source>
</evidence>
<dbReference type="Proteomes" id="UP000427769">
    <property type="component" value="Chromosome"/>
</dbReference>
<proteinExistence type="predicted"/>
<gene>
    <name evidence="1" type="ORF">DSCW_26160</name>
</gene>
<organism evidence="1 2">
    <name type="scientific">Desulfosarcina widdelii</name>
    <dbReference type="NCBI Taxonomy" id="947919"/>
    <lineage>
        <taxon>Bacteria</taxon>
        <taxon>Pseudomonadati</taxon>
        <taxon>Thermodesulfobacteriota</taxon>
        <taxon>Desulfobacteria</taxon>
        <taxon>Desulfobacterales</taxon>
        <taxon>Desulfosarcinaceae</taxon>
        <taxon>Desulfosarcina</taxon>
    </lineage>
</organism>
<keyword evidence="2" id="KW-1185">Reference proteome</keyword>
<dbReference type="Gene3D" id="2.30.30.130">
    <property type="entry name" value="Transposase, Mu, C-terminal"/>
    <property type="match status" value="1"/>
</dbReference>